<keyword evidence="2" id="KW-0378">Hydrolase</keyword>
<dbReference type="Proteomes" id="UP000326903">
    <property type="component" value="Unassembled WGS sequence"/>
</dbReference>
<keyword evidence="3" id="KW-1185">Reference proteome</keyword>
<sequence>MKRNLFNSMLVCCCFIFLMAVAANLNGRWKGVLTTPDGNNLDVSYNFKVSGDTLTGTAESPEGMVTIDSGRVEDNTFSFQVTVDGNAYPHKGKLYDDSCGIDIDFGSQWVHTTLLRDTAR</sequence>
<evidence type="ECO:0000313" key="3">
    <source>
        <dbReference type="Proteomes" id="UP000326903"/>
    </source>
</evidence>
<accession>A0A5J5ICY0</accession>
<gene>
    <name evidence="2" type="ORF">FW778_20420</name>
</gene>
<dbReference type="AlphaFoldDB" id="A0A5J5ICY0"/>
<dbReference type="GO" id="GO:0016787">
    <property type="term" value="F:hydrolase activity"/>
    <property type="evidence" value="ECO:0007669"/>
    <property type="project" value="UniProtKB-KW"/>
</dbReference>
<feature type="chain" id="PRO_5023831656" evidence="1">
    <location>
        <begin position="23"/>
        <end position="120"/>
    </location>
</feature>
<evidence type="ECO:0000313" key="2">
    <source>
        <dbReference type="EMBL" id="KAA9035916.1"/>
    </source>
</evidence>
<feature type="signal peptide" evidence="1">
    <location>
        <begin position="1"/>
        <end position="22"/>
    </location>
</feature>
<name>A0A5J5ICY0_9BACT</name>
<reference evidence="2 3" key="1">
    <citation type="submission" date="2019-09" db="EMBL/GenBank/DDBJ databases">
        <title>Draft genome sequence of Ginsengibacter sp. BR5-29.</title>
        <authorList>
            <person name="Im W.-T."/>
        </authorList>
    </citation>
    <scope>NUCLEOTIDE SEQUENCE [LARGE SCALE GENOMIC DNA]</scope>
    <source>
        <strain evidence="2 3">BR5-29</strain>
    </source>
</reference>
<evidence type="ECO:0000256" key="1">
    <source>
        <dbReference type="SAM" id="SignalP"/>
    </source>
</evidence>
<organism evidence="2 3">
    <name type="scientific">Ginsengibacter hankyongi</name>
    <dbReference type="NCBI Taxonomy" id="2607284"/>
    <lineage>
        <taxon>Bacteria</taxon>
        <taxon>Pseudomonadati</taxon>
        <taxon>Bacteroidota</taxon>
        <taxon>Chitinophagia</taxon>
        <taxon>Chitinophagales</taxon>
        <taxon>Chitinophagaceae</taxon>
        <taxon>Ginsengibacter</taxon>
    </lineage>
</organism>
<proteinExistence type="predicted"/>
<comment type="caution">
    <text evidence="2">The sequence shown here is derived from an EMBL/GenBank/DDBJ whole genome shotgun (WGS) entry which is preliminary data.</text>
</comment>
<dbReference type="RefSeq" id="WP_150416743.1">
    <property type="nucleotide sequence ID" value="NZ_VYQF01000010.1"/>
</dbReference>
<keyword evidence="1" id="KW-0732">Signal</keyword>
<protein>
    <submittedName>
        <fullName evidence="2">Glycoside hydrolase</fullName>
    </submittedName>
</protein>
<dbReference type="EMBL" id="VYQF01000010">
    <property type="protein sequence ID" value="KAA9035916.1"/>
    <property type="molecule type" value="Genomic_DNA"/>
</dbReference>